<dbReference type="PROSITE" id="PS50041">
    <property type="entry name" value="C_TYPE_LECTIN_2"/>
    <property type="match status" value="1"/>
</dbReference>
<dbReference type="Pfam" id="PF13585">
    <property type="entry name" value="CHU_C"/>
    <property type="match status" value="1"/>
</dbReference>
<comment type="caution">
    <text evidence="2">The sequence shown here is derived from an EMBL/GenBank/DDBJ whole genome shotgun (WGS) entry which is preliminary data.</text>
</comment>
<dbReference type="AlphaFoldDB" id="A0A4R1RDQ1"/>
<keyword evidence="3" id="KW-1185">Reference proteome</keyword>
<dbReference type="SUPFAM" id="SSF56436">
    <property type="entry name" value="C-type lectin-like"/>
    <property type="match status" value="1"/>
</dbReference>
<dbReference type="Pfam" id="PF19081">
    <property type="entry name" value="Ig_7"/>
    <property type="match status" value="2"/>
</dbReference>
<protein>
    <submittedName>
        <fullName evidence="2">Gliding motility-associated-like protein</fullName>
    </submittedName>
</protein>
<evidence type="ECO:0000259" key="1">
    <source>
        <dbReference type="PROSITE" id="PS50041"/>
    </source>
</evidence>
<accession>A0A4R1RDQ1</accession>
<evidence type="ECO:0000313" key="2">
    <source>
        <dbReference type="EMBL" id="TCL63976.1"/>
    </source>
</evidence>
<dbReference type="Proteomes" id="UP000295455">
    <property type="component" value="Unassembled WGS sequence"/>
</dbReference>
<dbReference type="InterPro" id="IPR001304">
    <property type="entry name" value="C-type_lectin-like"/>
</dbReference>
<dbReference type="NCBIfam" id="TIGR04131">
    <property type="entry name" value="Bac_Flav_CTERM"/>
    <property type="match status" value="1"/>
</dbReference>
<gene>
    <name evidence="2" type="ORF">EV196_108173</name>
</gene>
<dbReference type="InterPro" id="IPR016187">
    <property type="entry name" value="CTDL_fold"/>
</dbReference>
<dbReference type="InterPro" id="IPR016186">
    <property type="entry name" value="C-type_lectin-like/link_sf"/>
</dbReference>
<feature type="domain" description="C-type lectin" evidence="1">
    <location>
        <begin position="148"/>
        <end position="271"/>
    </location>
</feature>
<dbReference type="InterPro" id="IPR044023">
    <property type="entry name" value="Ig_7"/>
</dbReference>
<dbReference type="CDD" id="cd03603">
    <property type="entry name" value="CLECT_VCBS"/>
    <property type="match status" value="1"/>
</dbReference>
<dbReference type="InterPro" id="IPR026341">
    <property type="entry name" value="T9SS_type_B"/>
</dbReference>
<dbReference type="RefSeq" id="WP_165876184.1">
    <property type="nucleotide sequence ID" value="NZ_OX156936.1"/>
</dbReference>
<dbReference type="EMBL" id="SLUP01000008">
    <property type="protein sequence ID" value="TCL63976.1"/>
    <property type="molecule type" value="Genomic_DNA"/>
</dbReference>
<dbReference type="Gene3D" id="3.10.100.10">
    <property type="entry name" value="Mannose-Binding Protein A, subunit A"/>
    <property type="match status" value="1"/>
</dbReference>
<evidence type="ECO:0000313" key="3">
    <source>
        <dbReference type="Proteomes" id="UP000295455"/>
    </source>
</evidence>
<organism evidence="2 3">
    <name type="scientific">Mariniflexile fucanivorans</name>
    <dbReference type="NCBI Taxonomy" id="264023"/>
    <lineage>
        <taxon>Bacteria</taxon>
        <taxon>Pseudomonadati</taxon>
        <taxon>Bacteroidota</taxon>
        <taxon>Flavobacteriia</taxon>
        <taxon>Flavobacteriales</taxon>
        <taxon>Flavobacteriaceae</taxon>
        <taxon>Mariniflexile</taxon>
    </lineage>
</organism>
<dbReference type="InterPro" id="IPR034007">
    <property type="entry name" value="CTLD_bac"/>
</dbReference>
<reference evidence="2 3" key="1">
    <citation type="submission" date="2019-03" db="EMBL/GenBank/DDBJ databases">
        <title>Genomic Encyclopedia of Type Strains, Phase IV (KMG-IV): sequencing the most valuable type-strain genomes for metagenomic binning, comparative biology and taxonomic classification.</title>
        <authorList>
            <person name="Goeker M."/>
        </authorList>
    </citation>
    <scope>NUCLEOTIDE SEQUENCE [LARGE SCALE GENOMIC DNA]</scope>
    <source>
        <strain evidence="2 3">DSM 18792</strain>
    </source>
</reference>
<sequence>MKNHFKSLSISNSVFFFLVCHFCWSQNVAPILTASGNQAYCPKSQINIVTDFNIVDPDDSLIEALYVQISTGYISGEDSLILLGTHPNVITSWSALEGKLTIRGLAYGPVSYLDVIAAIKDIVFQSTSNTPTDKTFSITISDANFLPSTGHYYEYVPALGITWTDAKVAAESRFYYGWQGYLATITSADEAQLSGKQAAGAGWIGGSDAATEGVWKWVTGPENGTIFWNGLSNGSSSNFSFWNTNEPNQAGDEDYAHVTAPGVGITGSWNDLSNTGELSGNYQPKGYIVEYGGMPGESPLNISASTNIYTTVIENTKSASICDGGMVTLEAQASQGGNVLWFDVPTGGLQLHKGNIYTLNVNATATYYVVASLNGCATGDRIAVKATVTQTPVIDNVTNGFVCGTNSGNLLASASAGIINWYHKPIGGSLLQTGNSYTVSGLNTTTTFYIEASLNGCISSRIPITMDVYTVPEFEVTNAPIIYCVGSPIVLSTFNAQGIYTYQWKNDTGQVVSDLPYVEVDAGGTYTVIATSANSCETTLSVLVKESDLALISNENITVIENSENNSISIDSNLGIGDYEFTLDDINGVYRDEPFFDRVSDGVHTIYIKDKNGCGVVPFEVFILGFPKFFTPNNDGFNDVWRIKGFGTDFTNASVVSVFDRYGKLIKQIGGENGTWDGTLHGIPLVASDYWFVAELVEPSGKIRRYRGHFSLVR</sequence>
<name>A0A4R1RDQ1_9FLAO</name>
<proteinExistence type="predicted"/>